<gene>
    <name evidence="2" type="ORF">GCM10017083_41410</name>
</gene>
<dbReference type="InterPro" id="IPR058227">
    <property type="entry name" value="RSP_7527-like"/>
</dbReference>
<reference evidence="2" key="1">
    <citation type="journal article" date="2014" name="Int. J. Syst. Evol. Microbiol.">
        <title>Complete genome sequence of Corynebacterium casei LMG S-19264T (=DSM 44701T), isolated from a smear-ripened cheese.</title>
        <authorList>
            <consortium name="US DOE Joint Genome Institute (JGI-PGF)"/>
            <person name="Walter F."/>
            <person name="Albersmeier A."/>
            <person name="Kalinowski J."/>
            <person name="Ruckert C."/>
        </authorList>
    </citation>
    <scope>NUCLEOTIDE SEQUENCE</scope>
    <source>
        <strain evidence="2">KCTC 42651</strain>
    </source>
</reference>
<name>A0A919CR82_9PROT</name>
<dbReference type="AlphaFoldDB" id="A0A919CR82"/>
<dbReference type="NCBIfam" id="NF046098">
    <property type="entry name" value="RSP_7527_fam"/>
    <property type="match status" value="1"/>
</dbReference>
<comment type="caution">
    <text evidence="2">The sequence shown here is derived from an EMBL/GenBank/DDBJ whole genome shotgun (WGS) entry which is preliminary data.</text>
</comment>
<reference evidence="2" key="2">
    <citation type="submission" date="2020-09" db="EMBL/GenBank/DDBJ databases">
        <authorList>
            <person name="Sun Q."/>
            <person name="Kim S."/>
        </authorList>
    </citation>
    <scope>NUCLEOTIDE SEQUENCE</scope>
    <source>
        <strain evidence="2">KCTC 42651</strain>
    </source>
</reference>
<organism evidence="2 3">
    <name type="scientific">Thalassobaculum fulvum</name>
    <dbReference type="NCBI Taxonomy" id="1633335"/>
    <lineage>
        <taxon>Bacteria</taxon>
        <taxon>Pseudomonadati</taxon>
        <taxon>Pseudomonadota</taxon>
        <taxon>Alphaproteobacteria</taxon>
        <taxon>Rhodospirillales</taxon>
        <taxon>Thalassobaculaceae</taxon>
        <taxon>Thalassobaculum</taxon>
    </lineage>
</organism>
<proteinExistence type="predicted"/>
<accession>A0A919CR82</accession>
<sequence length="88" mass="9496">MRSITARPASRADIERLYADVDAAHIELSSELVELHIQRGRFMRAQAAGEMLRDAGRGLKRLFGGARSAVDGRTAGSHPTGPLKPSNV</sequence>
<protein>
    <submittedName>
        <fullName evidence="2">Uncharacterized protein</fullName>
    </submittedName>
</protein>
<dbReference type="RefSeq" id="WP_189993182.1">
    <property type="nucleotide sequence ID" value="NZ_BMZS01000010.1"/>
</dbReference>
<keyword evidence="3" id="KW-1185">Reference proteome</keyword>
<feature type="region of interest" description="Disordered" evidence="1">
    <location>
        <begin position="69"/>
        <end position="88"/>
    </location>
</feature>
<dbReference type="EMBL" id="BMZS01000010">
    <property type="protein sequence ID" value="GHD58442.1"/>
    <property type="molecule type" value="Genomic_DNA"/>
</dbReference>
<evidence type="ECO:0000313" key="2">
    <source>
        <dbReference type="EMBL" id="GHD58442.1"/>
    </source>
</evidence>
<evidence type="ECO:0000313" key="3">
    <source>
        <dbReference type="Proteomes" id="UP000630353"/>
    </source>
</evidence>
<dbReference type="Proteomes" id="UP000630353">
    <property type="component" value="Unassembled WGS sequence"/>
</dbReference>
<evidence type="ECO:0000256" key="1">
    <source>
        <dbReference type="SAM" id="MobiDB-lite"/>
    </source>
</evidence>